<accession>A0A426XXC5</accession>
<dbReference type="Gene3D" id="3.30.750.24">
    <property type="entry name" value="STAS domain"/>
    <property type="match status" value="1"/>
</dbReference>
<feature type="compositionally biased region" description="Basic and acidic residues" evidence="1">
    <location>
        <begin position="28"/>
        <end position="50"/>
    </location>
</feature>
<dbReference type="PROSITE" id="PS50801">
    <property type="entry name" value="STAS"/>
    <property type="match status" value="1"/>
</dbReference>
<evidence type="ECO:0000313" key="3">
    <source>
        <dbReference type="EMBL" id="RRT44208.1"/>
    </source>
</evidence>
<dbReference type="EMBL" id="AMZH03016617">
    <property type="protein sequence ID" value="RRT44208.1"/>
    <property type="molecule type" value="Genomic_DNA"/>
</dbReference>
<dbReference type="Proteomes" id="UP000287651">
    <property type="component" value="Unassembled WGS sequence"/>
</dbReference>
<dbReference type="GO" id="GO:0016020">
    <property type="term" value="C:membrane"/>
    <property type="evidence" value="ECO:0007669"/>
    <property type="project" value="InterPro"/>
</dbReference>
<gene>
    <name evidence="3" type="ORF">B296_00053293</name>
</gene>
<name>A0A426XXC5_ENSVE</name>
<dbReference type="InterPro" id="IPR002645">
    <property type="entry name" value="STAS_dom"/>
</dbReference>
<feature type="region of interest" description="Disordered" evidence="1">
    <location>
        <begin position="1"/>
        <end position="54"/>
    </location>
</feature>
<dbReference type="PANTHER" id="PTHR11814">
    <property type="entry name" value="SULFATE TRANSPORTER"/>
    <property type="match status" value="1"/>
</dbReference>
<protein>
    <recommendedName>
        <fullName evidence="2">STAS domain-containing protein</fullName>
    </recommendedName>
</protein>
<reference evidence="3 4" key="1">
    <citation type="journal article" date="2014" name="Agronomy (Basel)">
        <title>A Draft Genome Sequence for Ensete ventricosum, the Drought-Tolerant Tree Against Hunger.</title>
        <authorList>
            <person name="Harrison J."/>
            <person name="Moore K.A."/>
            <person name="Paszkiewicz K."/>
            <person name="Jones T."/>
            <person name="Grant M."/>
            <person name="Ambacheew D."/>
            <person name="Muzemil S."/>
            <person name="Studholme D.J."/>
        </authorList>
    </citation>
    <scope>NUCLEOTIDE SEQUENCE [LARGE SCALE GENOMIC DNA]</scope>
</reference>
<proteinExistence type="predicted"/>
<dbReference type="GO" id="GO:0055085">
    <property type="term" value="P:transmembrane transport"/>
    <property type="evidence" value="ECO:0007669"/>
    <property type="project" value="InterPro"/>
</dbReference>
<evidence type="ECO:0000313" key="4">
    <source>
        <dbReference type="Proteomes" id="UP000287651"/>
    </source>
</evidence>
<dbReference type="InterPro" id="IPR036513">
    <property type="entry name" value="STAS_dom_sf"/>
</dbReference>
<dbReference type="Pfam" id="PF01740">
    <property type="entry name" value="STAS"/>
    <property type="match status" value="1"/>
</dbReference>
<sequence>MWLSSSSQIPEADSGASGRAVLEVGGELQRRVQDGDVERGDGGGGDDHPAVPDAAVPLHPPCRPLCHHHGRDARPGRLRGGDPFVARRQGRLLRLPRGVPRRRLRQRRDRTRHRSTLYIFMTPTCMRSIANSSQPLLPWLQVSISILRVLLFVSRPRTTVLGKVPNSAAYRRVDQYPVAQTVPGVLILRIDAPIYFTNASYLRERSVHQTSLATLFC</sequence>
<feature type="domain" description="STAS" evidence="2">
    <location>
        <begin position="175"/>
        <end position="205"/>
    </location>
</feature>
<comment type="caution">
    <text evidence="3">The sequence shown here is derived from an EMBL/GenBank/DDBJ whole genome shotgun (WGS) entry which is preliminary data.</text>
</comment>
<dbReference type="InterPro" id="IPR001902">
    <property type="entry name" value="SLC26A/SulP_fam"/>
</dbReference>
<dbReference type="AlphaFoldDB" id="A0A426XXC5"/>
<organism evidence="3 4">
    <name type="scientific">Ensete ventricosum</name>
    <name type="common">Abyssinian banana</name>
    <name type="synonym">Musa ensete</name>
    <dbReference type="NCBI Taxonomy" id="4639"/>
    <lineage>
        <taxon>Eukaryota</taxon>
        <taxon>Viridiplantae</taxon>
        <taxon>Streptophyta</taxon>
        <taxon>Embryophyta</taxon>
        <taxon>Tracheophyta</taxon>
        <taxon>Spermatophyta</taxon>
        <taxon>Magnoliopsida</taxon>
        <taxon>Liliopsida</taxon>
        <taxon>Zingiberales</taxon>
        <taxon>Musaceae</taxon>
        <taxon>Ensete</taxon>
    </lineage>
</organism>
<evidence type="ECO:0000256" key="1">
    <source>
        <dbReference type="SAM" id="MobiDB-lite"/>
    </source>
</evidence>
<evidence type="ECO:0000259" key="2">
    <source>
        <dbReference type="PROSITE" id="PS50801"/>
    </source>
</evidence>